<evidence type="ECO:0000313" key="1">
    <source>
        <dbReference type="EMBL" id="EJW95141.1"/>
    </source>
</evidence>
<name>J9FJS0_9ZZZZ</name>
<reference evidence="1" key="1">
    <citation type="journal article" date="2012" name="PLoS ONE">
        <title>Gene sets for utilization of primary and secondary nutrition supplies in the distal gut of endangered iberian lynx.</title>
        <authorList>
            <person name="Alcaide M."/>
            <person name="Messina E."/>
            <person name="Richter M."/>
            <person name="Bargiela R."/>
            <person name="Peplies J."/>
            <person name="Huws S.A."/>
            <person name="Newbold C.J."/>
            <person name="Golyshin P.N."/>
            <person name="Simon M.A."/>
            <person name="Lopez G."/>
            <person name="Yakimov M.M."/>
            <person name="Ferrer M."/>
        </authorList>
    </citation>
    <scope>NUCLEOTIDE SEQUENCE</scope>
</reference>
<protein>
    <submittedName>
        <fullName evidence="1">Uncharacterized protein</fullName>
    </submittedName>
</protein>
<organism evidence="1">
    <name type="scientific">gut metagenome</name>
    <dbReference type="NCBI Taxonomy" id="749906"/>
    <lineage>
        <taxon>unclassified sequences</taxon>
        <taxon>metagenomes</taxon>
        <taxon>organismal metagenomes</taxon>
    </lineage>
</organism>
<proteinExistence type="predicted"/>
<dbReference type="AlphaFoldDB" id="J9FJS0"/>
<gene>
    <name evidence="1" type="ORF">EVA_16753</name>
</gene>
<comment type="caution">
    <text evidence="1">The sequence shown here is derived from an EMBL/GenBank/DDBJ whole genome shotgun (WGS) entry which is preliminary data.</text>
</comment>
<accession>J9FJS0</accession>
<sequence>MTISLDSLSDIIASLQSLEVHLNYLITLTGKYLTHSSRDLIILYSQEWNCRTKHDNIGRTQRTSLLSYLLNIQYDLVGNLSNSSFNLSKSG</sequence>
<dbReference type="EMBL" id="AMCI01005976">
    <property type="protein sequence ID" value="EJW95141.1"/>
    <property type="molecule type" value="Genomic_DNA"/>
</dbReference>